<reference evidence="5 6" key="1">
    <citation type="submission" date="2024-09" db="EMBL/GenBank/DDBJ databases">
        <authorList>
            <person name="Sun Q."/>
            <person name="Mori K."/>
        </authorList>
    </citation>
    <scope>NUCLEOTIDE SEQUENCE [LARGE SCALE GENOMIC DNA]</scope>
    <source>
        <strain evidence="5 6">NCAIM B.02604</strain>
    </source>
</reference>
<evidence type="ECO:0000313" key="6">
    <source>
        <dbReference type="Proteomes" id="UP001589862"/>
    </source>
</evidence>
<dbReference type="PROSITE" id="PS51219">
    <property type="entry name" value="DPCK"/>
    <property type="match status" value="1"/>
</dbReference>
<dbReference type="Gene3D" id="3.40.50.300">
    <property type="entry name" value="P-loop containing nucleotide triphosphate hydrolases"/>
    <property type="match status" value="1"/>
</dbReference>
<comment type="caution">
    <text evidence="5">The sequence shown here is derived from an EMBL/GenBank/DDBJ whole genome shotgun (WGS) entry which is preliminary data.</text>
</comment>
<dbReference type="SUPFAM" id="SSF52540">
    <property type="entry name" value="P-loop containing nucleoside triphosphate hydrolases"/>
    <property type="match status" value="1"/>
</dbReference>
<protein>
    <recommendedName>
        <fullName evidence="3 4">Dephospho-CoA kinase</fullName>
        <ecNumber evidence="3 4">2.7.1.24</ecNumber>
    </recommendedName>
    <alternativeName>
        <fullName evidence="3">Dephosphocoenzyme A kinase</fullName>
    </alternativeName>
</protein>
<evidence type="ECO:0000256" key="1">
    <source>
        <dbReference type="ARBA" id="ARBA00022741"/>
    </source>
</evidence>
<dbReference type="Proteomes" id="UP001589862">
    <property type="component" value="Unassembled WGS sequence"/>
</dbReference>
<keyword evidence="2 3" id="KW-0067">ATP-binding</keyword>
<dbReference type="NCBIfam" id="NF002879">
    <property type="entry name" value="PRK03333.1"/>
    <property type="match status" value="1"/>
</dbReference>
<comment type="similarity">
    <text evidence="3">Belongs to the CoaE family.</text>
</comment>
<comment type="subcellular location">
    <subcellularLocation>
        <location evidence="3">Cytoplasm</location>
    </subcellularLocation>
</comment>
<dbReference type="InterPro" id="IPR001977">
    <property type="entry name" value="Depp_CoAkinase"/>
</dbReference>
<dbReference type="HAMAP" id="MF_00376">
    <property type="entry name" value="Dephospho_CoA_kinase"/>
    <property type="match status" value="1"/>
</dbReference>
<gene>
    <name evidence="3 5" type="primary">coaE</name>
    <name evidence="5" type="ORF">ACFFFR_00845</name>
</gene>
<sequence>MSENNKLSIGLTGGIAAGKSTVAAELARLGAEIIDADEIYAWCVRPGGEGMEKLIAEFGPQIANPDGSLNRPVLGQLVFSDEQARAKLNSITHPMVREEAARRIAASDKDVIVEDIPLLTETGQHERFDLVLVVEADEEIRLQRMTELRNMNHEDALARINSQATDAQRRAIADVVLHNHGDRADLVEQVDRFWEEYVAPWLG</sequence>
<keyword evidence="3 5" id="KW-0808">Transferase</keyword>
<organism evidence="5 6">
    <name type="scientific">Micrococcoides hystricis</name>
    <dbReference type="NCBI Taxonomy" id="1572761"/>
    <lineage>
        <taxon>Bacteria</taxon>
        <taxon>Bacillati</taxon>
        <taxon>Actinomycetota</taxon>
        <taxon>Actinomycetes</taxon>
        <taxon>Micrococcales</taxon>
        <taxon>Micrococcaceae</taxon>
        <taxon>Micrococcoides</taxon>
    </lineage>
</organism>
<keyword evidence="3" id="KW-0173">Coenzyme A biosynthesis</keyword>
<name>A0ABV6P709_9MICC</name>
<dbReference type="CDD" id="cd02022">
    <property type="entry name" value="DPCK"/>
    <property type="match status" value="1"/>
</dbReference>
<keyword evidence="6" id="KW-1185">Reference proteome</keyword>
<dbReference type="PANTHER" id="PTHR10695:SF46">
    <property type="entry name" value="BIFUNCTIONAL COENZYME A SYNTHASE-RELATED"/>
    <property type="match status" value="1"/>
</dbReference>
<evidence type="ECO:0000256" key="3">
    <source>
        <dbReference type="HAMAP-Rule" id="MF_00376"/>
    </source>
</evidence>
<dbReference type="Pfam" id="PF01121">
    <property type="entry name" value="CoaE"/>
    <property type="match status" value="1"/>
</dbReference>
<evidence type="ECO:0000256" key="2">
    <source>
        <dbReference type="ARBA" id="ARBA00022840"/>
    </source>
</evidence>
<dbReference type="RefSeq" id="WP_377457365.1">
    <property type="nucleotide sequence ID" value="NZ_JBHLUB010000001.1"/>
</dbReference>
<dbReference type="EMBL" id="JBHLUB010000001">
    <property type="protein sequence ID" value="MFC0580935.1"/>
    <property type="molecule type" value="Genomic_DNA"/>
</dbReference>
<dbReference type="EC" id="2.7.1.24" evidence="3 4"/>
<keyword evidence="3" id="KW-0963">Cytoplasm</keyword>
<evidence type="ECO:0000256" key="4">
    <source>
        <dbReference type="NCBIfam" id="TIGR00152"/>
    </source>
</evidence>
<feature type="binding site" evidence="3">
    <location>
        <begin position="16"/>
        <end position="21"/>
    </location>
    <ligand>
        <name>ATP</name>
        <dbReference type="ChEBI" id="CHEBI:30616"/>
    </ligand>
</feature>
<accession>A0ABV6P709</accession>
<dbReference type="PANTHER" id="PTHR10695">
    <property type="entry name" value="DEPHOSPHO-COA KINASE-RELATED"/>
    <property type="match status" value="1"/>
</dbReference>
<dbReference type="InterPro" id="IPR027417">
    <property type="entry name" value="P-loop_NTPase"/>
</dbReference>
<evidence type="ECO:0000313" key="5">
    <source>
        <dbReference type="EMBL" id="MFC0580935.1"/>
    </source>
</evidence>
<proteinExistence type="inferred from homology"/>
<comment type="pathway">
    <text evidence="3">Cofactor biosynthesis; coenzyme A biosynthesis; CoA from (R)-pantothenate: step 5/5.</text>
</comment>
<comment type="function">
    <text evidence="3">Catalyzes the phosphorylation of the 3'-hydroxyl group of dephosphocoenzyme A to form coenzyme A.</text>
</comment>
<keyword evidence="1 3" id="KW-0547">Nucleotide-binding</keyword>
<dbReference type="NCBIfam" id="TIGR00152">
    <property type="entry name" value="dephospho-CoA kinase"/>
    <property type="match status" value="1"/>
</dbReference>
<dbReference type="GO" id="GO:0004140">
    <property type="term" value="F:dephospho-CoA kinase activity"/>
    <property type="evidence" value="ECO:0007669"/>
    <property type="project" value="UniProtKB-EC"/>
</dbReference>
<comment type="catalytic activity">
    <reaction evidence="3">
        <text>3'-dephospho-CoA + ATP = ADP + CoA + H(+)</text>
        <dbReference type="Rhea" id="RHEA:18245"/>
        <dbReference type="ChEBI" id="CHEBI:15378"/>
        <dbReference type="ChEBI" id="CHEBI:30616"/>
        <dbReference type="ChEBI" id="CHEBI:57287"/>
        <dbReference type="ChEBI" id="CHEBI:57328"/>
        <dbReference type="ChEBI" id="CHEBI:456216"/>
        <dbReference type="EC" id="2.7.1.24"/>
    </reaction>
</comment>
<keyword evidence="3 5" id="KW-0418">Kinase</keyword>